<dbReference type="STRING" id="1391654.AKJ09_04895"/>
<protein>
    <submittedName>
        <fullName evidence="1">Tryptophan synthase alpha chain</fullName>
    </submittedName>
</protein>
<dbReference type="KEGG" id="llu:AKJ09_04895"/>
<dbReference type="RefSeq" id="WP_146649231.1">
    <property type="nucleotide sequence ID" value="NZ_CP012333.1"/>
</dbReference>
<proteinExistence type="predicted"/>
<reference evidence="1 2" key="1">
    <citation type="submission" date="2015-08" db="EMBL/GenBank/DDBJ databases">
        <authorList>
            <person name="Babu N.S."/>
            <person name="Beckwith C.J."/>
            <person name="Beseler K.G."/>
            <person name="Brison A."/>
            <person name="Carone J.V."/>
            <person name="Caskin T.P."/>
            <person name="Diamond M."/>
            <person name="Durham M.E."/>
            <person name="Foxe J.M."/>
            <person name="Go M."/>
            <person name="Henderson B.A."/>
            <person name="Jones I.B."/>
            <person name="McGettigan J.A."/>
            <person name="Micheletti S.J."/>
            <person name="Nasrallah M.E."/>
            <person name="Ortiz D."/>
            <person name="Piller C.R."/>
            <person name="Privatt S.R."/>
            <person name="Schneider S.L."/>
            <person name="Sharp S."/>
            <person name="Smith T.C."/>
            <person name="Stanton J.D."/>
            <person name="Ullery H.E."/>
            <person name="Wilson R.J."/>
            <person name="Serrano M.G."/>
            <person name="Buck G."/>
            <person name="Lee V."/>
            <person name="Wang Y."/>
            <person name="Carvalho R."/>
            <person name="Voegtly L."/>
            <person name="Shi R."/>
            <person name="Duckworth R."/>
            <person name="Johnson A."/>
            <person name="Loviza R."/>
            <person name="Walstead R."/>
            <person name="Shah Z."/>
            <person name="Kiflezghi M."/>
            <person name="Wade K."/>
            <person name="Ball S.L."/>
            <person name="Bradley K.W."/>
            <person name="Asai D.J."/>
            <person name="Bowman C.A."/>
            <person name="Russell D.A."/>
            <person name="Pope W.H."/>
            <person name="Jacobs-Sera D."/>
            <person name="Hendrix R.W."/>
            <person name="Hatfull G.F."/>
        </authorList>
    </citation>
    <scope>NUCLEOTIDE SEQUENCE [LARGE SCALE GENOMIC DNA]</scope>
    <source>
        <strain evidence="1 2">DSM 27648</strain>
    </source>
</reference>
<dbReference type="AlphaFoldDB" id="A0A0K1PXY8"/>
<dbReference type="EMBL" id="CP012333">
    <property type="protein sequence ID" value="AKU98231.1"/>
    <property type="molecule type" value="Genomic_DNA"/>
</dbReference>
<gene>
    <name evidence="1" type="ORF">AKJ09_04895</name>
</gene>
<dbReference type="OrthoDB" id="5492401at2"/>
<evidence type="ECO:0000313" key="1">
    <source>
        <dbReference type="EMBL" id="AKU98231.1"/>
    </source>
</evidence>
<dbReference type="Proteomes" id="UP000064967">
    <property type="component" value="Chromosome"/>
</dbReference>
<sequence>MPVPLLFVWALSWGCATSEARLGDTEDASTSPVFQNPSDGDAAVDSDLGRTPLMCKGTECPSPFATCAAESGPAYKCGTDLSSDSNNCGACGNKCLTYEPLRMNSRCVDGACEVECRNSLTVQTDYRNCNGKIDDGCEVDAYTDHDNCGACGHKCGDKETCINGQCGCPAGLIACPDSSEPSGVRCLDPKTDDDNCGACGHACWEEAPPAGSCDPSPPGMNYGCVAGTCGHLKCGQDLRDCNNDVGPGKCDSDGCEVDVTRDPNNCGGCGIKCVGAEECIDEGNGWECAVPCVRSGKSMCPNGCADLLGDPSNCGGCDNNCGTAGPNEVRSCKKGRCSVECATGFADCNGDPSDGCEANLLVNPGNCGTCGNQCDVGAGQPCIEGKCLMTECTGETR</sequence>
<name>A0A0K1PXY8_9BACT</name>
<evidence type="ECO:0000313" key="2">
    <source>
        <dbReference type="Proteomes" id="UP000064967"/>
    </source>
</evidence>
<organism evidence="1 2">
    <name type="scientific">Labilithrix luteola</name>
    <dbReference type="NCBI Taxonomy" id="1391654"/>
    <lineage>
        <taxon>Bacteria</taxon>
        <taxon>Pseudomonadati</taxon>
        <taxon>Myxococcota</taxon>
        <taxon>Polyangia</taxon>
        <taxon>Polyangiales</taxon>
        <taxon>Labilitrichaceae</taxon>
        <taxon>Labilithrix</taxon>
    </lineage>
</organism>
<accession>A0A0K1PXY8</accession>
<keyword evidence="2" id="KW-1185">Reference proteome</keyword>